<dbReference type="InterPro" id="IPR003594">
    <property type="entry name" value="HATPase_dom"/>
</dbReference>
<dbReference type="GO" id="GO:0000160">
    <property type="term" value="P:phosphorelay signal transduction system"/>
    <property type="evidence" value="ECO:0007669"/>
    <property type="project" value="UniProtKB-KW"/>
</dbReference>
<dbReference type="GO" id="GO:0004673">
    <property type="term" value="F:protein histidine kinase activity"/>
    <property type="evidence" value="ECO:0007669"/>
    <property type="project" value="UniProtKB-EC"/>
</dbReference>
<dbReference type="InterPro" id="IPR036890">
    <property type="entry name" value="HATPase_C_sf"/>
</dbReference>
<dbReference type="SMART" id="SM00911">
    <property type="entry name" value="HWE_HK"/>
    <property type="match status" value="1"/>
</dbReference>
<keyword evidence="4 10" id="KW-0808">Transferase</keyword>
<evidence type="ECO:0000256" key="6">
    <source>
        <dbReference type="ARBA" id="ARBA00022777"/>
    </source>
</evidence>
<dbReference type="STRING" id="180332.GCA_000797495_03926"/>
<dbReference type="Gene3D" id="3.30.565.10">
    <property type="entry name" value="Histidine kinase-like ATPase, C-terminal domain"/>
    <property type="match status" value="1"/>
</dbReference>
<dbReference type="InterPro" id="IPR022066">
    <property type="entry name" value="PdtaS_GAF"/>
</dbReference>
<organism evidence="10 11">
    <name type="scientific">Robinsoniella peoriensis</name>
    <dbReference type="NCBI Taxonomy" id="180332"/>
    <lineage>
        <taxon>Bacteria</taxon>
        <taxon>Bacillati</taxon>
        <taxon>Bacillota</taxon>
        <taxon>Clostridia</taxon>
        <taxon>Lachnospirales</taxon>
        <taxon>Lachnospiraceae</taxon>
        <taxon>Robinsoniella</taxon>
    </lineage>
</organism>
<dbReference type="Pfam" id="PF02518">
    <property type="entry name" value="HATPase_c"/>
    <property type="match status" value="1"/>
</dbReference>
<dbReference type="InterPro" id="IPR011102">
    <property type="entry name" value="Sig_transdc_His_kinase_HWE"/>
</dbReference>
<dbReference type="InterPro" id="IPR005467">
    <property type="entry name" value="His_kinase_dom"/>
</dbReference>
<dbReference type="PROSITE" id="PS50109">
    <property type="entry name" value="HIS_KIN"/>
    <property type="match status" value="1"/>
</dbReference>
<dbReference type="Pfam" id="PF12282">
    <property type="entry name" value="GAF_PdtaS"/>
    <property type="match status" value="1"/>
</dbReference>
<evidence type="ECO:0000256" key="7">
    <source>
        <dbReference type="ARBA" id="ARBA00022840"/>
    </source>
</evidence>
<evidence type="ECO:0000256" key="5">
    <source>
        <dbReference type="ARBA" id="ARBA00022741"/>
    </source>
</evidence>
<keyword evidence="8" id="KW-0902">Two-component regulatory system</keyword>
<dbReference type="PANTHER" id="PTHR41523">
    <property type="entry name" value="TWO-COMPONENT SYSTEM SENSOR PROTEIN"/>
    <property type="match status" value="1"/>
</dbReference>
<comment type="caution">
    <text evidence="10">The sequence shown here is derived from an EMBL/GenBank/DDBJ whole genome shotgun (WGS) entry which is preliminary data.</text>
</comment>
<feature type="domain" description="Histidine kinase" evidence="9">
    <location>
        <begin position="272"/>
        <end position="464"/>
    </location>
</feature>
<keyword evidence="3" id="KW-0597">Phosphoprotein</keyword>
<dbReference type="AlphaFoldDB" id="A0A4U8Q8T9"/>
<keyword evidence="11" id="KW-1185">Reference proteome</keyword>
<keyword evidence="6 10" id="KW-0418">Kinase</keyword>
<evidence type="ECO:0000313" key="11">
    <source>
        <dbReference type="Proteomes" id="UP000306509"/>
    </source>
</evidence>
<evidence type="ECO:0000256" key="2">
    <source>
        <dbReference type="ARBA" id="ARBA00012438"/>
    </source>
</evidence>
<dbReference type="GO" id="GO:0005524">
    <property type="term" value="F:ATP binding"/>
    <property type="evidence" value="ECO:0007669"/>
    <property type="project" value="UniProtKB-KW"/>
</dbReference>
<evidence type="ECO:0000256" key="1">
    <source>
        <dbReference type="ARBA" id="ARBA00000085"/>
    </source>
</evidence>
<comment type="catalytic activity">
    <reaction evidence="1">
        <text>ATP + protein L-histidine = ADP + protein N-phospho-L-histidine.</text>
        <dbReference type="EC" id="2.7.13.3"/>
    </reaction>
</comment>
<dbReference type="Pfam" id="PF07568">
    <property type="entry name" value="HisKA_2"/>
    <property type="match status" value="1"/>
</dbReference>
<protein>
    <recommendedName>
        <fullName evidence="2">histidine kinase</fullName>
        <ecNumber evidence="2">2.7.13.3</ecNumber>
    </recommendedName>
</protein>
<dbReference type="Proteomes" id="UP000306509">
    <property type="component" value="Unassembled WGS sequence"/>
</dbReference>
<accession>A0A4U8Q8T9</accession>
<evidence type="ECO:0000256" key="8">
    <source>
        <dbReference type="ARBA" id="ARBA00023012"/>
    </source>
</evidence>
<dbReference type="SUPFAM" id="SSF55874">
    <property type="entry name" value="ATPase domain of HSP90 chaperone/DNA topoisomerase II/histidine kinase"/>
    <property type="match status" value="1"/>
</dbReference>
<dbReference type="InterPro" id="IPR038424">
    <property type="entry name" value="H_kinase_PdtaS_GAF_sf"/>
</dbReference>
<keyword evidence="5" id="KW-0547">Nucleotide-binding</keyword>
<keyword evidence="7" id="KW-0067">ATP-binding</keyword>
<proteinExistence type="predicted"/>
<reference evidence="10 11" key="1">
    <citation type="journal article" date="2019" name="Anaerobe">
        <title>Detection of Robinsoniella peoriensis in multiple bone samples of a trauma patient.</title>
        <authorList>
            <person name="Schrottner P."/>
            <person name="Hartwich K."/>
            <person name="Bunk B."/>
            <person name="Schober I."/>
            <person name="Helbig S."/>
            <person name="Rudolph W.W."/>
            <person name="Gunzer F."/>
        </authorList>
    </citation>
    <scope>NUCLEOTIDE SEQUENCE [LARGE SCALE GENOMIC DNA]</scope>
    <source>
        <strain evidence="10 11">DSM 106044</strain>
    </source>
</reference>
<dbReference type="EMBL" id="QGQD01000045">
    <property type="protein sequence ID" value="TLD00969.1"/>
    <property type="molecule type" value="Genomic_DNA"/>
</dbReference>
<dbReference type="InterPro" id="IPR011495">
    <property type="entry name" value="Sig_transdc_His_kin_sub2_dim/P"/>
</dbReference>
<evidence type="ECO:0000259" key="9">
    <source>
        <dbReference type="PROSITE" id="PS50109"/>
    </source>
</evidence>
<dbReference type="RefSeq" id="WP_138002429.1">
    <property type="nucleotide sequence ID" value="NZ_QGQD01000045.1"/>
</dbReference>
<dbReference type="PANTHER" id="PTHR41523:SF8">
    <property type="entry name" value="ETHYLENE RESPONSE SENSOR PROTEIN"/>
    <property type="match status" value="1"/>
</dbReference>
<evidence type="ECO:0000256" key="3">
    <source>
        <dbReference type="ARBA" id="ARBA00022553"/>
    </source>
</evidence>
<gene>
    <name evidence="10" type="primary">pdtaS</name>
    <name evidence="10" type="ORF">DSM106044_02169</name>
</gene>
<evidence type="ECO:0000313" key="10">
    <source>
        <dbReference type="EMBL" id="TLD00969.1"/>
    </source>
</evidence>
<evidence type="ECO:0000256" key="4">
    <source>
        <dbReference type="ARBA" id="ARBA00022679"/>
    </source>
</evidence>
<sequence length="464" mass="52830">MSSKVYDLCKECTPLTDSDIQVIEAMQPSLQLIANMVGCDVFIDCITEDKSTAIVICEANPENVPSAYAKSVVGMLARKEDEPAVERTIRLGIGTKYVKAVTQERTEVMQNVEPIFNENRIIGVLITEKRAVEEIEAIEDEKPRQVNVFDNLIHEYDWLMQYIDEALMMVDDKGKVCFRNMMAKELYAKLGYGGDILDMPYDNILLYQPEREYQPGELEKTGVEVTVGKYFLRVKQIPLGKNGIQFAIVLSDITHLREKEKELVNKSVALKEMHHRIKNNFQMIASILRMQSRRSENDEVKEVLEDTINRLLSISITHELILQGEDDNVNIYEVVESIKRDLLRSYIYPDLEVKIDVIGDEFKLNAEVASSVTLVINELLQNSFKYAFTDVTSGHIIIEITHGKMYSQVSITDNGKGFAVDAVKRKSLGLYIVDSVVREKLHGKFKIKSGPEGTRASFDFKMYN</sequence>
<dbReference type="SMART" id="SM00387">
    <property type="entry name" value="HATPase_c"/>
    <property type="match status" value="1"/>
</dbReference>
<dbReference type="Gene3D" id="3.30.450.280">
    <property type="entry name" value="GAF domain"/>
    <property type="match status" value="1"/>
</dbReference>
<dbReference type="Gene3D" id="3.30.450.20">
    <property type="entry name" value="PAS domain"/>
    <property type="match status" value="1"/>
</dbReference>
<name>A0A4U8Q8T9_9FIRM</name>
<dbReference type="EC" id="2.7.13.3" evidence="2"/>